<accession>A0A7I8J062</accession>
<dbReference type="EMBL" id="CACRZD030000007">
    <property type="protein sequence ID" value="CAA6662690.1"/>
    <property type="molecule type" value="Genomic_DNA"/>
</dbReference>
<reference evidence="1 2" key="1">
    <citation type="submission" date="2019-12" db="EMBL/GenBank/DDBJ databases">
        <authorList>
            <person name="Scholz U."/>
            <person name="Mascher M."/>
            <person name="Fiebig A."/>
        </authorList>
    </citation>
    <scope>NUCLEOTIDE SEQUENCE</scope>
</reference>
<evidence type="ECO:0000313" key="2">
    <source>
        <dbReference type="Proteomes" id="UP001189122"/>
    </source>
</evidence>
<organism evidence="1">
    <name type="scientific">Spirodela intermedia</name>
    <name type="common">Intermediate duckweed</name>
    <dbReference type="NCBI Taxonomy" id="51605"/>
    <lineage>
        <taxon>Eukaryota</taxon>
        <taxon>Viridiplantae</taxon>
        <taxon>Streptophyta</taxon>
        <taxon>Embryophyta</taxon>
        <taxon>Tracheophyta</taxon>
        <taxon>Spermatophyta</taxon>
        <taxon>Magnoliopsida</taxon>
        <taxon>Liliopsida</taxon>
        <taxon>Araceae</taxon>
        <taxon>Lemnoideae</taxon>
        <taxon>Spirodela</taxon>
    </lineage>
</organism>
<keyword evidence="2" id="KW-1185">Reference proteome</keyword>
<dbReference type="EMBL" id="LR743594">
    <property type="protein sequence ID" value="CAA2623130.1"/>
    <property type="molecule type" value="Genomic_DNA"/>
</dbReference>
<dbReference type="PANTHER" id="PTHR35317:SF35">
    <property type="entry name" value="DUF4219 DOMAIN-CONTAINING PROTEIN"/>
    <property type="match status" value="1"/>
</dbReference>
<dbReference type="Proteomes" id="UP001189122">
    <property type="component" value="Unassembled WGS sequence"/>
</dbReference>
<sequence>MKSDESVYDLFSKVVVIINKIRIFGEDIFEKIIIQFFKISLPSKFDHIIITIEQSKDLSICTQNELVGALLAHKERINR</sequence>
<dbReference type="PANTHER" id="PTHR35317">
    <property type="entry name" value="OS04G0629600 PROTEIN"/>
    <property type="match status" value="1"/>
</dbReference>
<dbReference type="AlphaFoldDB" id="A0A7I8J062"/>
<protein>
    <submittedName>
        <fullName evidence="1">Uncharacterized protein</fullName>
    </submittedName>
</protein>
<proteinExistence type="predicted"/>
<gene>
    <name evidence="1" type="ORF">SI7747_07009075</name>
</gene>
<name>A0A7I8J062_SPIIN</name>
<evidence type="ECO:0000313" key="1">
    <source>
        <dbReference type="EMBL" id="CAA2623130.1"/>
    </source>
</evidence>
<dbReference type="Pfam" id="PF14223">
    <property type="entry name" value="Retrotran_gag_2"/>
    <property type="match status" value="1"/>
</dbReference>